<proteinExistence type="predicted"/>
<organism evidence="1 2">
    <name type="scientific">Trichinella papuae</name>
    <dbReference type="NCBI Taxonomy" id="268474"/>
    <lineage>
        <taxon>Eukaryota</taxon>
        <taxon>Metazoa</taxon>
        <taxon>Ecdysozoa</taxon>
        <taxon>Nematoda</taxon>
        <taxon>Enoplea</taxon>
        <taxon>Dorylaimia</taxon>
        <taxon>Trichinellida</taxon>
        <taxon>Trichinellidae</taxon>
        <taxon>Trichinella</taxon>
    </lineage>
</organism>
<evidence type="ECO:0000313" key="1">
    <source>
        <dbReference type="EMBL" id="KRZ68521.1"/>
    </source>
</evidence>
<reference evidence="1 2" key="1">
    <citation type="submission" date="2015-01" db="EMBL/GenBank/DDBJ databases">
        <title>Evolution of Trichinella species and genotypes.</title>
        <authorList>
            <person name="Korhonen P.K."/>
            <person name="Edoardo P."/>
            <person name="Giuseppe L.R."/>
            <person name="Gasser R.B."/>
        </authorList>
    </citation>
    <scope>NUCLEOTIDE SEQUENCE [LARGE SCALE GENOMIC DNA]</scope>
    <source>
        <strain evidence="1">ISS1980</strain>
    </source>
</reference>
<dbReference type="AlphaFoldDB" id="A0A0V1M9W5"/>
<accession>A0A0V1M9W5</accession>
<keyword evidence="2" id="KW-1185">Reference proteome</keyword>
<evidence type="ECO:0000313" key="2">
    <source>
        <dbReference type="Proteomes" id="UP000054843"/>
    </source>
</evidence>
<dbReference type="Proteomes" id="UP000054843">
    <property type="component" value="Unassembled WGS sequence"/>
</dbReference>
<comment type="caution">
    <text evidence="1">The sequence shown here is derived from an EMBL/GenBank/DDBJ whole genome shotgun (WGS) entry which is preliminary data.</text>
</comment>
<sequence>MYVLTHVQRDEIEILQNFSQQWINCKFWNKKAGNRLIDGERRQHRPDASKGKLFRFWRCLINVSQAAELNRKLKMMNEFSLFVTHKA</sequence>
<gene>
    <name evidence="1" type="ORF">T10_11348</name>
</gene>
<protein>
    <submittedName>
        <fullName evidence="1">Uncharacterized protein</fullName>
    </submittedName>
</protein>
<name>A0A0V1M9W5_9BILA</name>
<dbReference type="EMBL" id="JYDO01000163">
    <property type="protein sequence ID" value="KRZ68521.1"/>
    <property type="molecule type" value="Genomic_DNA"/>
</dbReference>